<dbReference type="GO" id="GO:0005886">
    <property type="term" value="C:plasma membrane"/>
    <property type="evidence" value="ECO:0007669"/>
    <property type="project" value="UniProtKB-SubCell"/>
</dbReference>
<dbReference type="PANTHER" id="PTHR33406:SF6">
    <property type="entry name" value="MEMBRANE PROTEIN YDGH-RELATED"/>
    <property type="match status" value="1"/>
</dbReference>
<sequence>MSKIFRLLVAYPKSVLALVLALFVVLGFYSSKLEIDASSQTLLLENDKDFQIAKEVDKRYQTPNFLVVAYTPKDDILAPNTLNLITNLSADLEKFDFVKSVLNITNVPLLENKDGSLSQKAKDISNLKSKDVDINAARKEFLTSPLYSSNLVSKDLKTTAIVINLKPNLKYDEFIQKRENLTKKKANSTISEAEKNELSRLDKEFKIFRDKNRIKEHNDITQIRELLQTYRVKSGEKLFLGGINMIADDMVNFVKNDVVTYGAASLVMLILCLWLFFRQIRFVVLPILICVISAVYASGLFGLLGYEVTVISSNYVALQIIITVSVAIHLVVGYRERSLKYPSMSQKQLVYMTLKDRLTPCFFAIFTTVIGFFSLVLSDIKPIIMLGIMMSVGISVSLLVAFVVFGSVMALLKKIPVKSSFEDSFKFTLWCAKLAINRRGVIYAFSLAVLLAGVYGISKIKVENSFIGYFKDSTEIHAGMVVIDKELGGTIPFDVVIKFKDSKNDFVSSGDDVIDSFEMEFEEAKNDEQYWFSSQKMRVIQKVHDFLKEREFVGNVGSLATLLEIGKRMNNGVALDDFMLSVIYNELPKEYKDLILTPYVSIEHNEAHFSVRTVDSDDRLRRNEFLISLKKELNELLKDDDVEVQVSGIMVLYNNMLQNLLSSQVDTLGFVLISLFAVFVLLFRSVKFALIALIVNLIPLSFVFGIMGFFGIPLDIMSITIAAISIGIGVDDVIHYIYRYKIERKHLGVKEAVLASHASIGYAMYYTSFAIFLGFSVMSVSNFWPTIYFGLLVDMVMAFMLIGALILLPAMIISWFKDK</sequence>
<dbReference type="EMBL" id="FIZP01000004">
    <property type="protein sequence ID" value="CZE47729.1"/>
    <property type="molecule type" value="Genomic_DNA"/>
</dbReference>
<comment type="subcellular location">
    <subcellularLocation>
        <location evidence="1">Cell membrane</location>
        <topology evidence="1">Multi-pass membrane protein</topology>
    </subcellularLocation>
</comment>
<keyword evidence="4 7" id="KW-0812">Transmembrane</keyword>
<dbReference type="Proteomes" id="UP000069632">
    <property type="component" value="Unassembled WGS sequence"/>
</dbReference>
<evidence type="ECO:0000256" key="3">
    <source>
        <dbReference type="ARBA" id="ARBA00022475"/>
    </source>
</evidence>
<evidence type="ECO:0000259" key="8">
    <source>
        <dbReference type="PROSITE" id="PS50156"/>
    </source>
</evidence>
<reference evidence="9 10" key="1">
    <citation type="submission" date="2016-02" db="EMBL/GenBank/DDBJ databases">
        <authorList>
            <consortium name="Pathogen Informatics"/>
        </authorList>
    </citation>
    <scope>NUCLEOTIDE SEQUENCE [LARGE SCALE GENOMIC DNA]</scope>
    <source>
        <strain evidence="9 10">RC20</strain>
    </source>
</reference>
<feature type="transmembrane region" description="Helical" evidence="7">
    <location>
        <begin position="440"/>
        <end position="457"/>
    </location>
</feature>
<evidence type="ECO:0000313" key="9">
    <source>
        <dbReference type="EMBL" id="CZE47729.1"/>
    </source>
</evidence>
<dbReference type="InterPro" id="IPR050545">
    <property type="entry name" value="Mycobact_MmpL"/>
</dbReference>
<gene>
    <name evidence="9" type="ORF">ERS672216_01034</name>
</gene>
<dbReference type="PROSITE" id="PS50156">
    <property type="entry name" value="SSD"/>
    <property type="match status" value="2"/>
</dbReference>
<keyword evidence="5 7" id="KW-1133">Transmembrane helix</keyword>
<feature type="transmembrane region" description="Helical" evidence="7">
    <location>
        <begin position="690"/>
        <end position="710"/>
    </location>
</feature>
<dbReference type="PANTHER" id="PTHR33406">
    <property type="entry name" value="MEMBRANE PROTEIN MJ1562-RELATED"/>
    <property type="match status" value="1"/>
</dbReference>
<evidence type="ECO:0000256" key="6">
    <source>
        <dbReference type="ARBA" id="ARBA00023136"/>
    </source>
</evidence>
<accession>A0A128EJ03</accession>
<feature type="transmembrane region" description="Helical" evidence="7">
    <location>
        <begin position="284"/>
        <end position="304"/>
    </location>
</feature>
<feature type="transmembrane region" description="Helical" evidence="7">
    <location>
        <begin position="665"/>
        <end position="683"/>
    </location>
</feature>
<feature type="transmembrane region" description="Helical" evidence="7">
    <location>
        <begin position="383"/>
        <end position="412"/>
    </location>
</feature>
<feature type="transmembrane region" description="Helical" evidence="7">
    <location>
        <begin position="716"/>
        <end position="738"/>
    </location>
</feature>
<dbReference type="RefSeq" id="WP_075531855.1">
    <property type="nucleotide sequence ID" value="NZ_CP053844.1"/>
</dbReference>
<dbReference type="InterPro" id="IPR000731">
    <property type="entry name" value="SSD"/>
</dbReference>
<evidence type="ECO:0000256" key="4">
    <source>
        <dbReference type="ARBA" id="ARBA00022692"/>
    </source>
</evidence>
<feature type="domain" description="SSD" evidence="8">
    <location>
        <begin position="287"/>
        <end position="411"/>
    </location>
</feature>
<feature type="transmembrane region" description="Helical" evidence="7">
    <location>
        <begin position="357"/>
        <end position="377"/>
    </location>
</feature>
<keyword evidence="6 7" id="KW-0472">Membrane</keyword>
<evidence type="ECO:0000256" key="7">
    <source>
        <dbReference type="SAM" id="Phobius"/>
    </source>
</evidence>
<evidence type="ECO:0000256" key="1">
    <source>
        <dbReference type="ARBA" id="ARBA00004651"/>
    </source>
</evidence>
<feature type="transmembrane region" description="Helical" evidence="7">
    <location>
        <begin position="316"/>
        <end position="336"/>
    </location>
</feature>
<dbReference type="SUPFAM" id="SSF82866">
    <property type="entry name" value="Multidrug efflux transporter AcrB transmembrane domain"/>
    <property type="match status" value="2"/>
</dbReference>
<dbReference type="InterPro" id="IPR004869">
    <property type="entry name" value="MMPL_dom"/>
</dbReference>
<name>A0A128EJ03_9BACT</name>
<dbReference type="OrthoDB" id="5429313at2"/>
<dbReference type="Pfam" id="PF03176">
    <property type="entry name" value="MMPL"/>
    <property type="match status" value="2"/>
</dbReference>
<protein>
    <submittedName>
        <fullName evidence="9">Putative integral membrane protein</fullName>
    </submittedName>
</protein>
<feature type="transmembrane region" description="Helical" evidence="7">
    <location>
        <begin position="258"/>
        <end position="277"/>
    </location>
</feature>
<evidence type="ECO:0000256" key="2">
    <source>
        <dbReference type="ARBA" id="ARBA00010157"/>
    </source>
</evidence>
<keyword evidence="3" id="KW-1003">Cell membrane</keyword>
<feature type="domain" description="SSD" evidence="8">
    <location>
        <begin position="688"/>
        <end position="814"/>
    </location>
</feature>
<proteinExistence type="inferred from homology"/>
<dbReference type="AlphaFoldDB" id="A0A128EJ03"/>
<comment type="similarity">
    <text evidence="2">Belongs to the resistance-nodulation-cell division (RND) (TC 2.A.6) family. MmpL subfamily.</text>
</comment>
<feature type="transmembrane region" description="Helical" evidence="7">
    <location>
        <begin position="759"/>
        <end position="781"/>
    </location>
</feature>
<evidence type="ECO:0000256" key="5">
    <source>
        <dbReference type="ARBA" id="ARBA00022989"/>
    </source>
</evidence>
<keyword evidence="10" id="KW-1185">Reference proteome</keyword>
<evidence type="ECO:0000313" key="10">
    <source>
        <dbReference type="Proteomes" id="UP000069632"/>
    </source>
</evidence>
<organism evidence="9 10">
    <name type="scientific">Campylobacter geochelonis</name>
    <dbReference type="NCBI Taxonomy" id="1780362"/>
    <lineage>
        <taxon>Bacteria</taxon>
        <taxon>Pseudomonadati</taxon>
        <taxon>Campylobacterota</taxon>
        <taxon>Epsilonproteobacteria</taxon>
        <taxon>Campylobacterales</taxon>
        <taxon>Campylobacteraceae</taxon>
        <taxon>Campylobacter</taxon>
    </lineage>
</organism>
<feature type="transmembrane region" description="Helical" evidence="7">
    <location>
        <begin position="787"/>
        <end position="816"/>
    </location>
</feature>
<dbReference type="Gene3D" id="1.20.1640.10">
    <property type="entry name" value="Multidrug efflux transporter AcrB transmembrane domain"/>
    <property type="match status" value="2"/>
</dbReference>